<dbReference type="PROSITE" id="PS00107">
    <property type="entry name" value="PROTEIN_KINASE_ATP"/>
    <property type="match status" value="1"/>
</dbReference>
<dbReference type="PANTHER" id="PTHR24054:SF0">
    <property type="entry name" value="CASEIN KINASE II SUBUNIT ALPHA"/>
    <property type="match status" value="1"/>
</dbReference>
<dbReference type="GO" id="GO:0005829">
    <property type="term" value="C:cytosol"/>
    <property type="evidence" value="ECO:0007669"/>
    <property type="project" value="TreeGrafter"/>
</dbReference>
<dbReference type="PANTHER" id="PTHR24054">
    <property type="entry name" value="CASEIN KINASE II SUBUNIT ALPHA"/>
    <property type="match status" value="1"/>
</dbReference>
<accession>A0A8T0MIF4</accession>
<reference evidence="13" key="1">
    <citation type="submission" date="2020-05" db="EMBL/GenBank/DDBJ databases">
        <title>WGS assembly of Panicum virgatum.</title>
        <authorList>
            <person name="Lovell J.T."/>
            <person name="Jenkins J."/>
            <person name="Shu S."/>
            <person name="Juenger T.E."/>
            <person name="Schmutz J."/>
        </authorList>
    </citation>
    <scope>NUCLEOTIDE SEQUENCE</scope>
    <source>
        <strain evidence="13">AP13</strain>
    </source>
</reference>
<evidence type="ECO:0000259" key="12">
    <source>
        <dbReference type="PROSITE" id="PS50011"/>
    </source>
</evidence>
<comment type="caution">
    <text evidence="13">The sequence shown here is derived from an EMBL/GenBank/DDBJ whole genome shotgun (WGS) entry which is preliminary data.</text>
</comment>
<evidence type="ECO:0000256" key="6">
    <source>
        <dbReference type="ARBA" id="ARBA00047899"/>
    </source>
</evidence>
<dbReference type="Pfam" id="PF00069">
    <property type="entry name" value="Pkinase"/>
    <property type="match status" value="1"/>
</dbReference>
<dbReference type="InterPro" id="IPR017441">
    <property type="entry name" value="Protein_kinase_ATP_BS"/>
</dbReference>
<dbReference type="InterPro" id="IPR008271">
    <property type="entry name" value="Ser/Thr_kinase_AS"/>
</dbReference>
<dbReference type="AlphaFoldDB" id="A0A8T0MIF4"/>
<keyword evidence="4 11" id="KW-0418">Kinase</keyword>
<keyword evidence="3 9" id="KW-0547">Nucleotide-binding</keyword>
<dbReference type="GO" id="GO:0005524">
    <property type="term" value="F:ATP binding"/>
    <property type="evidence" value="ECO:0007669"/>
    <property type="project" value="UniProtKB-UniRule"/>
</dbReference>
<dbReference type="FunFam" id="1.10.510.10:FF:000059">
    <property type="entry name" value="Casein kinase II subunit alpha"/>
    <property type="match status" value="1"/>
</dbReference>
<dbReference type="InterPro" id="IPR045216">
    <property type="entry name" value="CK2_alpha"/>
</dbReference>
<dbReference type="GO" id="GO:0010229">
    <property type="term" value="P:inflorescence development"/>
    <property type="evidence" value="ECO:0007669"/>
    <property type="project" value="UniProtKB-ARBA"/>
</dbReference>
<dbReference type="Proteomes" id="UP000823388">
    <property type="component" value="Chromosome 9N"/>
</dbReference>
<dbReference type="PROSITE" id="PS00108">
    <property type="entry name" value="PROTEIN_KINASE_ST"/>
    <property type="match status" value="1"/>
</dbReference>
<comment type="catalytic activity">
    <reaction evidence="6 11">
        <text>L-threonyl-[protein] + ATP = O-phospho-L-threonyl-[protein] + ADP + H(+)</text>
        <dbReference type="Rhea" id="RHEA:46608"/>
        <dbReference type="Rhea" id="RHEA-COMP:11060"/>
        <dbReference type="Rhea" id="RHEA-COMP:11605"/>
        <dbReference type="ChEBI" id="CHEBI:15378"/>
        <dbReference type="ChEBI" id="CHEBI:30013"/>
        <dbReference type="ChEBI" id="CHEBI:30616"/>
        <dbReference type="ChEBI" id="CHEBI:61977"/>
        <dbReference type="ChEBI" id="CHEBI:456216"/>
        <dbReference type="EC" id="2.7.11.1"/>
    </reaction>
</comment>
<organism evidence="13 14">
    <name type="scientific">Panicum virgatum</name>
    <name type="common">Blackwell switchgrass</name>
    <dbReference type="NCBI Taxonomy" id="38727"/>
    <lineage>
        <taxon>Eukaryota</taxon>
        <taxon>Viridiplantae</taxon>
        <taxon>Streptophyta</taxon>
        <taxon>Embryophyta</taxon>
        <taxon>Tracheophyta</taxon>
        <taxon>Spermatophyta</taxon>
        <taxon>Magnoliopsida</taxon>
        <taxon>Liliopsida</taxon>
        <taxon>Poales</taxon>
        <taxon>Poaceae</taxon>
        <taxon>PACMAD clade</taxon>
        <taxon>Panicoideae</taxon>
        <taxon>Panicodae</taxon>
        <taxon>Paniceae</taxon>
        <taxon>Panicinae</taxon>
        <taxon>Panicum</taxon>
        <taxon>Panicum sect. Hiantes</taxon>
    </lineage>
</organism>
<evidence type="ECO:0000313" key="13">
    <source>
        <dbReference type="EMBL" id="KAG2535019.1"/>
    </source>
</evidence>
<evidence type="ECO:0000313" key="14">
    <source>
        <dbReference type="Proteomes" id="UP000823388"/>
    </source>
</evidence>
<evidence type="ECO:0000256" key="9">
    <source>
        <dbReference type="PROSITE-ProRule" id="PRU10141"/>
    </source>
</evidence>
<dbReference type="InterPro" id="IPR000719">
    <property type="entry name" value="Prot_kinase_dom"/>
</dbReference>
<dbReference type="CDD" id="cd14132">
    <property type="entry name" value="STKc_CK2_alpha"/>
    <property type="match status" value="1"/>
</dbReference>
<feature type="domain" description="Protein kinase" evidence="12">
    <location>
        <begin position="112"/>
        <end position="355"/>
    </location>
</feature>
<dbReference type="Gene3D" id="1.10.510.10">
    <property type="entry name" value="Transferase(Phosphotransferase) domain 1"/>
    <property type="match status" value="1"/>
</dbReference>
<dbReference type="GO" id="GO:0106310">
    <property type="term" value="F:protein serine kinase activity"/>
    <property type="evidence" value="ECO:0007669"/>
    <property type="project" value="UniProtKB-UniRule"/>
</dbReference>
<dbReference type="EMBL" id="CM029054">
    <property type="protein sequence ID" value="KAG2535019.1"/>
    <property type="molecule type" value="Genomic_DNA"/>
</dbReference>
<dbReference type="SMART" id="SM00220">
    <property type="entry name" value="S_TKc"/>
    <property type="match status" value="1"/>
</dbReference>
<comment type="function">
    <text evidence="11">Casein kinases are operationally defined by their preferential utilization of acidic proteins as substrates.</text>
</comment>
<dbReference type="GO" id="GO:0005634">
    <property type="term" value="C:nucleus"/>
    <property type="evidence" value="ECO:0007669"/>
    <property type="project" value="TreeGrafter"/>
</dbReference>
<dbReference type="Gene3D" id="3.30.200.20">
    <property type="entry name" value="Phosphorylase Kinase, domain 1"/>
    <property type="match status" value="1"/>
</dbReference>
<keyword evidence="1 10" id="KW-0723">Serine/threonine-protein kinase</keyword>
<dbReference type="GO" id="GO:0009648">
    <property type="term" value="P:photoperiodism"/>
    <property type="evidence" value="ECO:0007669"/>
    <property type="project" value="UniProtKB-ARBA"/>
</dbReference>
<keyword evidence="14" id="KW-1185">Reference proteome</keyword>
<dbReference type="GO" id="GO:0051726">
    <property type="term" value="P:regulation of cell cycle"/>
    <property type="evidence" value="ECO:0007669"/>
    <property type="project" value="TreeGrafter"/>
</dbReference>
<evidence type="ECO:0000256" key="5">
    <source>
        <dbReference type="ARBA" id="ARBA00022840"/>
    </source>
</evidence>
<name>A0A8T0MIF4_PANVG</name>
<dbReference type="GO" id="GO:0004674">
    <property type="term" value="F:protein serine/threonine kinase activity"/>
    <property type="evidence" value="ECO:0007669"/>
    <property type="project" value="UniProtKB-UniRule"/>
</dbReference>
<keyword evidence="2 11" id="KW-0808">Transferase</keyword>
<evidence type="ECO:0000256" key="10">
    <source>
        <dbReference type="RuleBase" id="RU000304"/>
    </source>
</evidence>
<evidence type="ECO:0000256" key="11">
    <source>
        <dbReference type="RuleBase" id="RU369118"/>
    </source>
</evidence>
<protein>
    <recommendedName>
        <fullName evidence="11">Casein kinase II subunit alpha</fullName>
        <shortName evidence="11">CK II alpha</shortName>
        <ecNumber evidence="11">2.7.11.1</ecNumber>
    </recommendedName>
</protein>
<dbReference type="GO" id="GO:0005956">
    <property type="term" value="C:protein kinase CK2 complex"/>
    <property type="evidence" value="ECO:0007669"/>
    <property type="project" value="TreeGrafter"/>
</dbReference>
<dbReference type="InterPro" id="IPR011009">
    <property type="entry name" value="Kinase-like_dom_sf"/>
</dbReference>
<dbReference type="PROSITE" id="PS50011">
    <property type="entry name" value="PROTEIN_KINASE_DOM"/>
    <property type="match status" value="1"/>
</dbReference>
<dbReference type="SUPFAM" id="SSF56112">
    <property type="entry name" value="Protein kinase-like (PK-like)"/>
    <property type="match status" value="1"/>
</dbReference>
<comment type="similarity">
    <text evidence="8 11">Belongs to the protein kinase superfamily. Ser/Thr protein kinase family. CK2 subfamily.</text>
</comment>
<comment type="catalytic activity">
    <reaction evidence="7 11">
        <text>L-seryl-[protein] + ATP = O-phospho-L-seryl-[protein] + ADP + H(+)</text>
        <dbReference type="Rhea" id="RHEA:17989"/>
        <dbReference type="Rhea" id="RHEA-COMP:9863"/>
        <dbReference type="Rhea" id="RHEA-COMP:11604"/>
        <dbReference type="ChEBI" id="CHEBI:15378"/>
        <dbReference type="ChEBI" id="CHEBI:29999"/>
        <dbReference type="ChEBI" id="CHEBI:30616"/>
        <dbReference type="ChEBI" id="CHEBI:83421"/>
        <dbReference type="ChEBI" id="CHEBI:456216"/>
        <dbReference type="EC" id="2.7.11.1"/>
    </reaction>
</comment>
<sequence>MAWCALRRRVHPLPASAAAAAPHGFLLRFLLSTAAPRHAHHHQRRRRVAPTAYTAAAAEAPLPMTPRFGRATRLPGGAASVARVYADANGQRPKEYWDYESLDIQWGEQDGYEVLRKVGKGKYSEVFEGFRPGSDERCIIKILKPVKKKKIKREIKILQNLYGGPNIVKLLDVVRDEESKTPSLIFEYVNNTDFEVLYPALSDYDIRYYIFELLKALDYCHSRGIMHRDVKPHNIMIDHEKRQLRLIDWGLAEFYHPKMEYNARVASRCYKGPELLVDLLDYDYSLDLWSLGCMFAAMIFRVDPFFSGQGNYDQLVKITEVLGTEDFYEYLDKYCLQLAPQLERLIGRHNRKPWGSGFQAGGYKNPRTCLRTKAHGRGLGIFSGIPSCSNARRAACHRLGIFFPFCKGAPLLFMWLNTVMQGKRHVLTILLNLCERCREILLRQVHGLRIAACKCHNLCEFIL</sequence>
<dbReference type="EC" id="2.7.11.1" evidence="11"/>
<evidence type="ECO:0000256" key="1">
    <source>
        <dbReference type="ARBA" id="ARBA00022527"/>
    </source>
</evidence>
<evidence type="ECO:0000256" key="3">
    <source>
        <dbReference type="ARBA" id="ARBA00022741"/>
    </source>
</evidence>
<evidence type="ECO:0000256" key="8">
    <source>
        <dbReference type="ARBA" id="ARBA00061236"/>
    </source>
</evidence>
<keyword evidence="5 9" id="KW-0067">ATP-binding</keyword>
<proteinExistence type="inferred from homology"/>
<feature type="binding site" evidence="9">
    <location>
        <position position="141"/>
    </location>
    <ligand>
        <name>ATP</name>
        <dbReference type="ChEBI" id="CHEBI:30616"/>
    </ligand>
</feature>
<gene>
    <name evidence="13" type="ORF">PVAP13_9NG044000</name>
</gene>
<evidence type="ECO:0000256" key="2">
    <source>
        <dbReference type="ARBA" id="ARBA00022679"/>
    </source>
</evidence>
<evidence type="ECO:0000256" key="7">
    <source>
        <dbReference type="ARBA" id="ARBA00048679"/>
    </source>
</evidence>
<dbReference type="FunFam" id="3.30.200.20:FF:000088">
    <property type="entry name" value="Casein kinase II subunit alpha"/>
    <property type="match status" value="1"/>
</dbReference>
<evidence type="ECO:0000256" key="4">
    <source>
        <dbReference type="ARBA" id="ARBA00022777"/>
    </source>
</evidence>